<keyword evidence="2" id="KW-1185">Reference proteome</keyword>
<evidence type="ECO:0008006" key="3">
    <source>
        <dbReference type="Google" id="ProtNLM"/>
    </source>
</evidence>
<dbReference type="InParanoid" id="A0A251U0J9"/>
<dbReference type="Proteomes" id="UP000215914">
    <property type="component" value="Chromosome 9"/>
</dbReference>
<name>A0A251U0J9_HELAN</name>
<protein>
    <recommendedName>
        <fullName evidence="3">TTF-type domain-containing protein</fullName>
    </recommendedName>
</protein>
<organism evidence="1 2">
    <name type="scientific">Helianthus annuus</name>
    <name type="common">Common sunflower</name>
    <dbReference type="NCBI Taxonomy" id="4232"/>
    <lineage>
        <taxon>Eukaryota</taxon>
        <taxon>Viridiplantae</taxon>
        <taxon>Streptophyta</taxon>
        <taxon>Embryophyta</taxon>
        <taxon>Tracheophyta</taxon>
        <taxon>Spermatophyta</taxon>
        <taxon>Magnoliopsida</taxon>
        <taxon>eudicotyledons</taxon>
        <taxon>Gunneridae</taxon>
        <taxon>Pentapetalae</taxon>
        <taxon>asterids</taxon>
        <taxon>campanulids</taxon>
        <taxon>Asterales</taxon>
        <taxon>Asteraceae</taxon>
        <taxon>Asteroideae</taxon>
        <taxon>Heliantheae alliance</taxon>
        <taxon>Heliantheae</taxon>
        <taxon>Helianthus</taxon>
    </lineage>
</organism>
<gene>
    <name evidence="1" type="ORF">HannXRQ_Chr09g0270721</name>
</gene>
<evidence type="ECO:0000313" key="1">
    <source>
        <dbReference type="EMBL" id="OTG16376.1"/>
    </source>
</evidence>
<evidence type="ECO:0000313" key="2">
    <source>
        <dbReference type="Proteomes" id="UP000215914"/>
    </source>
</evidence>
<proteinExistence type="predicted"/>
<accession>A0A251U0J9</accession>
<reference evidence="2" key="1">
    <citation type="journal article" date="2017" name="Nature">
        <title>The sunflower genome provides insights into oil metabolism, flowering and Asterid evolution.</title>
        <authorList>
            <person name="Badouin H."/>
            <person name="Gouzy J."/>
            <person name="Grassa C.J."/>
            <person name="Murat F."/>
            <person name="Staton S.E."/>
            <person name="Cottret L."/>
            <person name="Lelandais-Briere C."/>
            <person name="Owens G.L."/>
            <person name="Carrere S."/>
            <person name="Mayjonade B."/>
            <person name="Legrand L."/>
            <person name="Gill N."/>
            <person name="Kane N.C."/>
            <person name="Bowers J.E."/>
            <person name="Hubner S."/>
            <person name="Bellec A."/>
            <person name="Berard A."/>
            <person name="Berges H."/>
            <person name="Blanchet N."/>
            <person name="Boniface M.C."/>
            <person name="Brunel D."/>
            <person name="Catrice O."/>
            <person name="Chaidir N."/>
            <person name="Claudel C."/>
            <person name="Donnadieu C."/>
            <person name="Faraut T."/>
            <person name="Fievet G."/>
            <person name="Helmstetter N."/>
            <person name="King M."/>
            <person name="Knapp S.J."/>
            <person name="Lai Z."/>
            <person name="Le Paslier M.C."/>
            <person name="Lippi Y."/>
            <person name="Lorenzon L."/>
            <person name="Mandel J.R."/>
            <person name="Marage G."/>
            <person name="Marchand G."/>
            <person name="Marquand E."/>
            <person name="Bret-Mestries E."/>
            <person name="Morien E."/>
            <person name="Nambeesan S."/>
            <person name="Nguyen T."/>
            <person name="Pegot-Espagnet P."/>
            <person name="Pouilly N."/>
            <person name="Raftis F."/>
            <person name="Sallet E."/>
            <person name="Schiex T."/>
            <person name="Thomas J."/>
            <person name="Vandecasteele C."/>
            <person name="Vares D."/>
            <person name="Vear F."/>
            <person name="Vautrin S."/>
            <person name="Crespi M."/>
            <person name="Mangin B."/>
            <person name="Burke J.M."/>
            <person name="Salse J."/>
            <person name="Munos S."/>
            <person name="Vincourt P."/>
            <person name="Rieseberg L.H."/>
            <person name="Langlade N.B."/>
        </authorList>
    </citation>
    <scope>NUCLEOTIDE SEQUENCE [LARGE SCALE GENOMIC DNA]</scope>
    <source>
        <strain evidence="2">cv. SF193</strain>
    </source>
</reference>
<dbReference type="EMBL" id="CM007898">
    <property type="protein sequence ID" value="OTG16376.1"/>
    <property type="molecule type" value="Genomic_DNA"/>
</dbReference>
<dbReference type="STRING" id="4232.A0A251U0J9"/>
<sequence length="184" mass="21269">MLLSFFCQLKDNQIIKRPKDALYYHPYSRNPSTFLRPPSSASGLPPPAPPFSPLSAALSLSASTGQIMQESLKRKFHVSSSSSNNRMRIDLEDLPWDPAERKPILSYDVNQRDEIRRAYLNKGPCQPQGHVFPKRDIGGRMRQFNPDWFKEFGCWLEYSVKLDAVFCLVCYLFKEKKVVKKMHL</sequence>
<dbReference type="AlphaFoldDB" id="A0A251U0J9"/>
<dbReference type="OMA" id="CQPRNCS"/>